<dbReference type="Gene3D" id="2.40.50.40">
    <property type="match status" value="1"/>
</dbReference>
<proteinExistence type="predicted"/>
<protein>
    <submittedName>
        <fullName evidence="1">Chromo domain-like</fullName>
    </submittedName>
</protein>
<keyword evidence="2" id="KW-1185">Reference proteome</keyword>
<dbReference type="OrthoDB" id="167591at2759"/>
<dbReference type="GeneID" id="36402531"/>
<dbReference type="InterPro" id="IPR016197">
    <property type="entry name" value="Chromo-like_dom_sf"/>
</dbReference>
<sequence>MVRPAKKNVLTGSDRISSCRFCHVGDIFMYFIWIGWAKATARPIPKAVTTTLVVTCISQRQFDGKRQYLVKWHGYPKANKRESQREISSTYSTSGIYSRIQRDFATLFSSLLFGGDIADLLFKE</sequence>
<evidence type="ECO:0000313" key="1">
    <source>
        <dbReference type="EMBL" id="CEG49726.1"/>
    </source>
</evidence>
<dbReference type="Proteomes" id="UP000054928">
    <property type="component" value="Unassembled WGS sequence"/>
</dbReference>
<evidence type="ECO:0000313" key="2">
    <source>
        <dbReference type="Proteomes" id="UP000054928"/>
    </source>
</evidence>
<dbReference type="SUPFAM" id="SSF54160">
    <property type="entry name" value="Chromo domain-like"/>
    <property type="match status" value="1"/>
</dbReference>
<organism evidence="1 2">
    <name type="scientific">Plasmopara halstedii</name>
    <name type="common">Downy mildew of sunflower</name>
    <dbReference type="NCBI Taxonomy" id="4781"/>
    <lineage>
        <taxon>Eukaryota</taxon>
        <taxon>Sar</taxon>
        <taxon>Stramenopiles</taxon>
        <taxon>Oomycota</taxon>
        <taxon>Peronosporomycetes</taxon>
        <taxon>Peronosporales</taxon>
        <taxon>Peronosporaceae</taxon>
        <taxon>Plasmopara</taxon>
    </lineage>
</organism>
<accession>A0A0P1B4L2</accession>
<dbReference type="EMBL" id="CCYD01003090">
    <property type="protein sequence ID" value="CEG49726.1"/>
    <property type="molecule type" value="Genomic_DNA"/>
</dbReference>
<dbReference type="RefSeq" id="XP_024586095.1">
    <property type="nucleotide sequence ID" value="XM_024720947.1"/>
</dbReference>
<dbReference type="AlphaFoldDB" id="A0A0P1B4L2"/>
<reference evidence="2" key="1">
    <citation type="submission" date="2014-09" db="EMBL/GenBank/DDBJ databases">
        <authorList>
            <person name="Sharma Rahul"/>
            <person name="Thines Marco"/>
        </authorList>
    </citation>
    <scope>NUCLEOTIDE SEQUENCE [LARGE SCALE GENOMIC DNA]</scope>
</reference>
<name>A0A0P1B4L2_PLAHL</name>